<protein>
    <submittedName>
        <fullName evidence="1">Uncharacterized protein</fullName>
    </submittedName>
</protein>
<evidence type="ECO:0000313" key="1">
    <source>
        <dbReference type="EMBL" id="KAF7951999.1"/>
    </source>
</evidence>
<accession>A0A9P5IYG2</accession>
<gene>
    <name evidence="1" type="ORF">EAE97_001496</name>
</gene>
<evidence type="ECO:0000313" key="2">
    <source>
        <dbReference type="Proteomes" id="UP000710849"/>
    </source>
</evidence>
<dbReference type="EMBL" id="RCSW01000003">
    <property type="protein sequence ID" value="KAF7951999.1"/>
    <property type="molecule type" value="Genomic_DNA"/>
</dbReference>
<proteinExistence type="predicted"/>
<organism evidence="1 2">
    <name type="scientific">Botrytis byssoidea</name>
    <dbReference type="NCBI Taxonomy" id="139641"/>
    <lineage>
        <taxon>Eukaryota</taxon>
        <taxon>Fungi</taxon>
        <taxon>Dikarya</taxon>
        <taxon>Ascomycota</taxon>
        <taxon>Pezizomycotina</taxon>
        <taxon>Leotiomycetes</taxon>
        <taxon>Helotiales</taxon>
        <taxon>Sclerotiniaceae</taxon>
        <taxon>Botrytis</taxon>
    </lineage>
</organism>
<name>A0A9P5IYG2_9HELO</name>
<sequence length="60" mass="6701">MEDQQIPNLSNNVPTIYDPTSSLGTRITQLHHATSVFAIWNESEDNPFDAAVDLDISIEE</sequence>
<reference evidence="1 2" key="1">
    <citation type="journal article" date="2020" name="Genome Biol. Evol.">
        <title>Comparative genomics of Sclerotiniaceae.</title>
        <authorList>
            <person name="Valero Jimenez C.A."/>
            <person name="Steentjes M."/>
            <person name="Scholten O.E."/>
            <person name="Van Kan J.A.L."/>
        </authorList>
    </citation>
    <scope>NUCLEOTIDE SEQUENCE [LARGE SCALE GENOMIC DNA]</scope>
    <source>
        <strain evidence="1 2">MUCL 94</strain>
    </source>
</reference>
<comment type="caution">
    <text evidence="1">The sequence shown here is derived from an EMBL/GenBank/DDBJ whole genome shotgun (WGS) entry which is preliminary data.</text>
</comment>
<dbReference type="AlphaFoldDB" id="A0A9P5IYG2"/>
<keyword evidence="2" id="KW-1185">Reference proteome</keyword>
<dbReference type="Proteomes" id="UP000710849">
    <property type="component" value="Unassembled WGS sequence"/>
</dbReference>
<dbReference type="GeneID" id="62145085"/>
<dbReference type="RefSeq" id="XP_038736565.1">
    <property type="nucleotide sequence ID" value="XM_038872007.1"/>
</dbReference>